<dbReference type="Proteomes" id="UP000641386">
    <property type="component" value="Unassembled WGS sequence"/>
</dbReference>
<dbReference type="EMBL" id="BNBC01000001">
    <property type="protein sequence ID" value="GHE52348.1"/>
    <property type="molecule type" value="Genomic_DNA"/>
</dbReference>
<protein>
    <recommendedName>
        <fullName evidence="1">Immunity protein 52 domain-containing protein</fullName>
    </recommendedName>
</protein>
<dbReference type="Pfam" id="PF15579">
    <property type="entry name" value="Imm52"/>
    <property type="match status" value="1"/>
</dbReference>
<evidence type="ECO:0000313" key="3">
    <source>
        <dbReference type="Proteomes" id="UP000641386"/>
    </source>
</evidence>
<sequence length="234" mass="24681">MRRLVRGFWGPREEPVEQVADRWRATLEQLVRLLPQAGLPGTWDVVRAAGPAAQVSAEEPALFDALAAARAADDWSEGNGIALHLVAAGAPGWEVEVSGLAGGAPEFLLQSLVIGVRAPADAELPGTELLAVVAESWAPDFGDVTDDDVMDALEDEAGHEIGDPGVGWACYLSPARAALLPEDLAVPRKEVRGGGVLLDIAPPGDTAPVVRAYERLRDAGALRPLPRPMDRATL</sequence>
<organism evidence="2 3">
    <name type="scientific">Streptomyces spiralis</name>
    <dbReference type="NCBI Taxonomy" id="66376"/>
    <lineage>
        <taxon>Bacteria</taxon>
        <taxon>Bacillati</taxon>
        <taxon>Actinomycetota</taxon>
        <taxon>Actinomycetes</taxon>
        <taxon>Kitasatosporales</taxon>
        <taxon>Streptomycetaceae</taxon>
        <taxon>Streptomyces</taxon>
    </lineage>
</organism>
<gene>
    <name evidence="2" type="ORF">GCM10014715_01240</name>
</gene>
<feature type="domain" description="Immunity protein 52" evidence="1">
    <location>
        <begin position="7"/>
        <end position="198"/>
    </location>
</feature>
<reference evidence="2" key="1">
    <citation type="journal article" date="2014" name="Int. J. Syst. Evol. Microbiol.">
        <title>Complete genome sequence of Corynebacterium casei LMG S-19264T (=DSM 44701T), isolated from a smear-ripened cheese.</title>
        <authorList>
            <consortium name="US DOE Joint Genome Institute (JGI-PGF)"/>
            <person name="Walter F."/>
            <person name="Albersmeier A."/>
            <person name="Kalinowski J."/>
            <person name="Ruckert C."/>
        </authorList>
    </citation>
    <scope>NUCLEOTIDE SEQUENCE</scope>
    <source>
        <strain evidence="2">JCM 3302</strain>
    </source>
</reference>
<dbReference type="InterPro" id="IPR028969">
    <property type="entry name" value="Imm52"/>
</dbReference>
<dbReference type="RefSeq" id="WP_189895544.1">
    <property type="nucleotide sequence ID" value="NZ_BNBC01000001.1"/>
</dbReference>
<keyword evidence="3" id="KW-1185">Reference proteome</keyword>
<comment type="caution">
    <text evidence="2">The sequence shown here is derived from an EMBL/GenBank/DDBJ whole genome shotgun (WGS) entry which is preliminary data.</text>
</comment>
<accession>A0A918ZIX4</accession>
<reference evidence="2" key="2">
    <citation type="submission" date="2020-09" db="EMBL/GenBank/DDBJ databases">
        <authorList>
            <person name="Sun Q."/>
            <person name="Ohkuma M."/>
        </authorList>
    </citation>
    <scope>NUCLEOTIDE SEQUENCE</scope>
    <source>
        <strain evidence="2">JCM 3302</strain>
    </source>
</reference>
<evidence type="ECO:0000259" key="1">
    <source>
        <dbReference type="Pfam" id="PF15579"/>
    </source>
</evidence>
<dbReference type="AlphaFoldDB" id="A0A918ZIX4"/>
<proteinExistence type="predicted"/>
<name>A0A918ZIX4_9ACTN</name>
<evidence type="ECO:0000313" key="2">
    <source>
        <dbReference type="EMBL" id="GHE52348.1"/>
    </source>
</evidence>